<sequence>MSPPDKTPTTKAQTSNPSSHSWLLALSLILIACNLRPVFGSLSVVLPEIMRDTGLSSTGASMLTTLPILCLGLFSLPTPALARRFGAERILLLALLLIAGGTLLRAMGSLPMLFVSAVLAGAGIAMGNVLLPGLIKRSFASRVALMMGLYTLAVCAGASSAAAFTVPMEMHWFDGAWPKALAVWSALAFFALLIWAPQALRARPMATDAAAHAGSLIRSPLAWQVTFFMGLQSALAYIVMGWLAPILRERNIDSAMAGYLVATSILMQLIASLLTPPLAARLKDQRGFALILAMMILAAFLGLLWGPLGLPMWGWAVLLGLGQGGAFALALSLIVMRSGNMQVTAQLSAMAQGWGYVLAAWGPLLVGLLRGMTGSYVPTAWLVIALCVATAIAGWGAGRNQLVQHS</sequence>
<dbReference type="PANTHER" id="PTHR23523">
    <property type="match status" value="1"/>
</dbReference>
<dbReference type="PROSITE" id="PS51257">
    <property type="entry name" value="PROKAR_LIPOPROTEIN"/>
    <property type="match status" value="1"/>
</dbReference>
<feature type="transmembrane region" description="Helical" evidence="4">
    <location>
        <begin position="256"/>
        <end position="275"/>
    </location>
</feature>
<evidence type="ECO:0000256" key="1">
    <source>
        <dbReference type="ARBA" id="ARBA00022692"/>
    </source>
</evidence>
<feature type="transmembrane region" description="Helical" evidence="4">
    <location>
        <begin position="113"/>
        <end position="131"/>
    </location>
</feature>
<dbReference type="InterPro" id="IPR052524">
    <property type="entry name" value="MFS_Cyanate_Porter"/>
</dbReference>
<gene>
    <name evidence="5" type="ORF">QMY55_18850</name>
</gene>
<feature type="transmembrane region" description="Helical" evidence="4">
    <location>
        <begin position="59"/>
        <end position="78"/>
    </location>
</feature>
<feature type="transmembrane region" description="Helical" evidence="4">
    <location>
        <begin position="143"/>
        <end position="166"/>
    </location>
</feature>
<dbReference type="InterPro" id="IPR011701">
    <property type="entry name" value="MFS"/>
</dbReference>
<feature type="transmembrane region" description="Helical" evidence="4">
    <location>
        <begin position="21"/>
        <end position="39"/>
    </location>
</feature>
<evidence type="ECO:0000313" key="5">
    <source>
        <dbReference type="EMBL" id="WHS64530.1"/>
    </source>
</evidence>
<dbReference type="Proteomes" id="UP001240697">
    <property type="component" value="Chromosome"/>
</dbReference>
<dbReference type="Pfam" id="PF07690">
    <property type="entry name" value="MFS_1"/>
    <property type="match status" value="1"/>
</dbReference>
<keyword evidence="6" id="KW-1185">Reference proteome</keyword>
<keyword evidence="3 4" id="KW-0472">Membrane</keyword>
<proteinExistence type="predicted"/>
<dbReference type="EMBL" id="CP125947">
    <property type="protein sequence ID" value="WHS64530.1"/>
    <property type="molecule type" value="Genomic_DNA"/>
</dbReference>
<keyword evidence="2 4" id="KW-1133">Transmembrane helix</keyword>
<dbReference type="CDD" id="cd17339">
    <property type="entry name" value="MFS_NIMT_CynX_like"/>
    <property type="match status" value="1"/>
</dbReference>
<feature type="transmembrane region" description="Helical" evidence="4">
    <location>
        <begin position="347"/>
        <end position="369"/>
    </location>
</feature>
<keyword evidence="1 4" id="KW-0812">Transmembrane</keyword>
<organism evidence="5 6">
    <name type="scientific">Comamonas resistens</name>
    <dbReference type="NCBI Taxonomy" id="3046670"/>
    <lineage>
        <taxon>Bacteria</taxon>
        <taxon>Pseudomonadati</taxon>
        <taxon>Pseudomonadota</taxon>
        <taxon>Betaproteobacteria</taxon>
        <taxon>Burkholderiales</taxon>
        <taxon>Comamonadaceae</taxon>
        <taxon>Comamonas</taxon>
    </lineage>
</organism>
<name>A0ABY8SP76_9BURK</name>
<protein>
    <submittedName>
        <fullName evidence="5">MFS transporter</fullName>
    </submittedName>
</protein>
<evidence type="ECO:0000256" key="2">
    <source>
        <dbReference type="ARBA" id="ARBA00022989"/>
    </source>
</evidence>
<feature type="transmembrane region" description="Helical" evidence="4">
    <location>
        <begin position="375"/>
        <end position="397"/>
    </location>
</feature>
<dbReference type="RefSeq" id="WP_283485671.1">
    <property type="nucleotide sequence ID" value="NZ_CP125947.1"/>
</dbReference>
<accession>A0ABY8SP76</accession>
<evidence type="ECO:0000256" key="4">
    <source>
        <dbReference type="SAM" id="Phobius"/>
    </source>
</evidence>
<dbReference type="InterPro" id="IPR036259">
    <property type="entry name" value="MFS_trans_sf"/>
</dbReference>
<dbReference type="PANTHER" id="PTHR23523:SF2">
    <property type="entry name" value="2-NITROIMIDAZOLE TRANSPORTER"/>
    <property type="match status" value="1"/>
</dbReference>
<feature type="transmembrane region" description="Helical" evidence="4">
    <location>
        <begin position="312"/>
        <end position="335"/>
    </location>
</feature>
<dbReference type="Gene3D" id="1.20.1250.20">
    <property type="entry name" value="MFS general substrate transporter like domains"/>
    <property type="match status" value="2"/>
</dbReference>
<dbReference type="SUPFAM" id="SSF103473">
    <property type="entry name" value="MFS general substrate transporter"/>
    <property type="match status" value="1"/>
</dbReference>
<feature type="transmembrane region" description="Helical" evidence="4">
    <location>
        <begin position="287"/>
        <end position="306"/>
    </location>
</feature>
<evidence type="ECO:0000256" key="3">
    <source>
        <dbReference type="ARBA" id="ARBA00023136"/>
    </source>
</evidence>
<feature type="transmembrane region" description="Helical" evidence="4">
    <location>
        <begin position="90"/>
        <end position="107"/>
    </location>
</feature>
<evidence type="ECO:0000313" key="6">
    <source>
        <dbReference type="Proteomes" id="UP001240697"/>
    </source>
</evidence>
<feature type="transmembrane region" description="Helical" evidence="4">
    <location>
        <begin position="181"/>
        <end position="200"/>
    </location>
</feature>
<reference evidence="5 6" key="1">
    <citation type="submission" date="2023-05" db="EMBL/GenBank/DDBJ databases">
        <authorList>
            <person name="Yin Y."/>
            <person name="Lu Z."/>
        </authorList>
    </citation>
    <scope>NUCLEOTIDE SEQUENCE [LARGE SCALE GENOMIC DNA]</scope>
    <source>
        <strain evidence="5 6">ZM22</strain>
    </source>
</reference>
<feature type="transmembrane region" description="Helical" evidence="4">
    <location>
        <begin position="221"/>
        <end position="244"/>
    </location>
</feature>